<dbReference type="PANTHER" id="PTHR24198:SF165">
    <property type="entry name" value="ANKYRIN REPEAT-CONTAINING PROTEIN-RELATED"/>
    <property type="match status" value="1"/>
</dbReference>
<dbReference type="Gene3D" id="1.25.40.20">
    <property type="entry name" value="Ankyrin repeat-containing domain"/>
    <property type="match status" value="3"/>
</dbReference>
<dbReference type="PANTHER" id="PTHR24198">
    <property type="entry name" value="ANKYRIN REPEAT AND PROTEIN KINASE DOMAIN-CONTAINING PROTEIN"/>
    <property type="match status" value="1"/>
</dbReference>
<feature type="domain" description="Nephrocystin 3-like N-terminal" evidence="4">
    <location>
        <begin position="25"/>
        <end position="66"/>
    </location>
</feature>
<keyword evidence="6" id="KW-1185">Reference proteome</keyword>
<dbReference type="InterPro" id="IPR027417">
    <property type="entry name" value="P-loop_NTPase"/>
</dbReference>
<accession>A0A9P5AN85</accession>
<dbReference type="PROSITE" id="PS50297">
    <property type="entry name" value="ANK_REP_REGION"/>
    <property type="match status" value="4"/>
</dbReference>
<feature type="repeat" description="ANK" evidence="3">
    <location>
        <begin position="915"/>
        <end position="947"/>
    </location>
</feature>
<dbReference type="InterPro" id="IPR002110">
    <property type="entry name" value="Ankyrin_rpt"/>
</dbReference>
<name>A0A9P5AN85_9HYPO</name>
<dbReference type="EMBL" id="PVQB02000179">
    <property type="protein sequence ID" value="KAF4341747.1"/>
    <property type="molecule type" value="Genomic_DNA"/>
</dbReference>
<keyword evidence="1" id="KW-0677">Repeat</keyword>
<reference evidence="5" key="1">
    <citation type="journal article" date="2017" name="Mycologia">
        <title>Fusarium algeriense, sp. nov., a novel toxigenic crown rot pathogen of durum wheat from Algeria is nested in the Fusarium burgessii species complex.</title>
        <authorList>
            <person name="Laraba I."/>
            <person name="Keddad A."/>
            <person name="Boureghda H."/>
            <person name="Abdallah N."/>
            <person name="Vaughan M.M."/>
            <person name="Proctor R.H."/>
            <person name="Busman M."/>
            <person name="O'Donnell K."/>
        </authorList>
    </citation>
    <scope>NUCLEOTIDE SEQUENCE</scope>
    <source>
        <strain evidence="5">NRRL 25174</strain>
    </source>
</reference>
<gene>
    <name evidence="5" type="ORF">FBEOM_4307</name>
</gene>
<feature type="repeat" description="ANK" evidence="3">
    <location>
        <begin position="813"/>
        <end position="845"/>
    </location>
</feature>
<feature type="domain" description="Nephrocystin 3-like N-terminal" evidence="4">
    <location>
        <begin position="88"/>
        <end position="218"/>
    </location>
</feature>
<keyword evidence="2 3" id="KW-0040">ANK repeat</keyword>
<dbReference type="Pfam" id="PF12796">
    <property type="entry name" value="Ank_2"/>
    <property type="match status" value="3"/>
</dbReference>
<dbReference type="Pfam" id="PF24883">
    <property type="entry name" value="NPHP3_N"/>
    <property type="match status" value="2"/>
</dbReference>
<evidence type="ECO:0000259" key="4">
    <source>
        <dbReference type="Pfam" id="PF24883"/>
    </source>
</evidence>
<evidence type="ECO:0000256" key="3">
    <source>
        <dbReference type="PROSITE-ProRule" id="PRU00023"/>
    </source>
</evidence>
<feature type="repeat" description="ANK" evidence="3">
    <location>
        <begin position="882"/>
        <end position="914"/>
    </location>
</feature>
<comment type="caution">
    <text evidence="5">The sequence shown here is derived from an EMBL/GenBank/DDBJ whole genome shotgun (WGS) entry which is preliminary data.</text>
</comment>
<feature type="repeat" description="ANK" evidence="3">
    <location>
        <begin position="681"/>
        <end position="713"/>
    </location>
</feature>
<evidence type="ECO:0000256" key="2">
    <source>
        <dbReference type="ARBA" id="ARBA00023043"/>
    </source>
</evidence>
<feature type="repeat" description="ANK" evidence="3">
    <location>
        <begin position="948"/>
        <end position="980"/>
    </location>
</feature>
<reference evidence="5" key="2">
    <citation type="submission" date="2020-02" db="EMBL/GenBank/DDBJ databases">
        <title>Identification and distribution of gene clusters putatively required for synthesis of sphingolipid metabolism inhibitors in phylogenetically diverse species of the filamentous fungus Fusarium.</title>
        <authorList>
            <person name="Kim H.-S."/>
            <person name="Busman M."/>
            <person name="Brown D.W."/>
            <person name="Divon H."/>
            <person name="Uhlig S."/>
            <person name="Proctor R.H."/>
        </authorList>
    </citation>
    <scope>NUCLEOTIDE SEQUENCE</scope>
    <source>
        <strain evidence="5">NRRL 25174</strain>
    </source>
</reference>
<dbReference type="Gene3D" id="3.40.50.300">
    <property type="entry name" value="P-loop containing nucleotide triphosphate hydrolases"/>
    <property type="match status" value="1"/>
</dbReference>
<protein>
    <submittedName>
        <fullName evidence="5">Ankyrin</fullName>
    </submittedName>
</protein>
<dbReference type="InterPro" id="IPR036770">
    <property type="entry name" value="Ankyrin_rpt-contain_sf"/>
</dbReference>
<proteinExistence type="predicted"/>
<dbReference type="SUPFAM" id="SSF48403">
    <property type="entry name" value="Ankyrin repeat"/>
    <property type="match status" value="2"/>
</dbReference>
<dbReference type="AlphaFoldDB" id="A0A9P5AN85"/>
<feature type="repeat" description="ANK" evidence="3">
    <location>
        <begin position="747"/>
        <end position="779"/>
    </location>
</feature>
<dbReference type="Proteomes" id="UP000730481">
    <property type="component" value="Unassembled WGS sequence"/>
</dbReference>
<feature type="repeat" description="ANK" evidence="3">
    <location>
        <begin position="981"/>
        <end position="1013"/>
    </location>
</feature>
<dbReference type="PROSITE" id="PS50088">
    <property type="entry name" value="ANK_REPEAT"/>
    <property type="match status" value="9"/>
</dbReference>
<dbReference type="OrthoDB" id="195446at2759"/>
<sequence>MTHQHPQHFNARVRYEQYRQQIVRGTGDWILTTEAMRTWEHNHHEVRHLGMQGVMGSGKSILMYVVFYLPERRGAGEGALRMRCRSRSFIVTSLLKKVGESTRKACVYFHFDHSDTTKLPVSQLWAALLEQLVRQKPADVAGQKIQSVFERSSFGSTIIHPTQYYDLFQDLASVFETVYVVIDALDLCADYHDGKIQHILYDTFQSLPDCVKVLFSSRDISLANRLGVRNNYEVRPDRHDIETYVRERVKASEKLQSLSQSDKHMKILIDTIMAGVESSHILSCISWSLSEFLEPSFKKLNQERNSSDGKLAEHVLAWVTCAKEDPSADLVIESIELSRNWSHNRDGLRLDAESLLPICHGLVTLDHQKRTLRLIHRSIKGEELISCRMDFFEVTIAQICLRLLGQKTKVHIRTTLLSYASKFWASHLQSVNPQSRKALNRLIADFLTDTNAVTRAWQNMTAIDSVSKVWSVTGLHAAAFFDLYDWIRPLSRYVDINSVCSARQTALHWAVNIKDPSNETPLHKVLAAPTATSYEIAKLLVEGGASVTIENTRGYSPLSLAIHYGPTSIAKLFIGSQKDVNAEFKRDWTSLRELFHHGHKIAESISKDEKHPLSKTSRRAVKSHLDSLADLLLEKGAKLDQPTSDGWLPLVHAAQCGSVSMLQRLLEYQPNPNLVNQRDSSGRSLLYWALYYRNWGTAQILVKHGSEVNEENDDKWQPLIEVTKINSYEMVHFLINKGAQVDRTDNKGLSALSYAVSNCSKDIIWLLTTKGANVDVPGENGSPIIEMALQHENLSIAWILCMHHADLKKRDEKGMTLLHRASRAGKLQNVAFLVDWGLETDTVDSHGWTPLHYAVLKGFETIVHLLASRITDPVVLDKPDKEGSTALILATRMQNIAMVRTLIRCGSSCELKDNKGRSAIHYAASLGFGAAVRVLIPEAKDINDQDNKLNTAIHFAVLSGKIEALHLLLEQKPNLEVVNEEGCSPLILAVITDNPTAVRELLQAGANIDTTGKNECTALDFARNQTDSRSKKVLETAIQARIFHARRS</sequence>
<feature type="repeat" description="ANK" evidence="3">
    <location>
        <begin position="846"/>
        <end position="878"/>
    </location>
</feature>
<organism evidence="5 6">
    <name type="scientific">Fusarium beomiforme</name>
    <dbReference type="NCBI Taxonomy" id="44412"/>
    <lineage>
        <taxon>Eukaryota</taxon>
        <taxon>Fungi</taxon>
        <taxon>Dikarya</taxon>
        <taxon>Ascomycota</taxon>
        <taxon>Pezizomycotina</taxon>
        <taxon>Sordariomycetes</taxon>
        <taxon>Hypocreomycetidae</taxon>
        <taxon>Hypocreales</taxon>
        <taxon>Nectriaceae</taxon>
        <taxon>Fusarium</taxon>
        <taxon>Fusarium burgessii species complex</taxon>
    </lineage>
</organism>
<dbReference type="InterPro" id="IPR056884">
    <property type="entry name" value="NPHP3-like_N"/>
</dbReference>
<dbReference type="Pfam" id="PF00023">
    <property type="entry name" value="Ank"/>
    <property type="match status" value="1"/>
</dbReference>
<dbReference type="SMART" id="SM00248">
    <property type="entry name" value="ANK"/>
    <property type="match status" value="13"/>
</dbReference>
<evidence type="ECO:0000256" key="1">
    <source>
        <dbReference type="ARBA" id="ARBA00022737"/>
    </source>
</evidence>
<evidence type="ECO:0000313" key="5">
    <source>
        <dbReference type="EMBL" id="KAF4341747.1"/>
    </source>
</evidence>
<evidence type="ECO:0000313" key="6">
    <source>
        <dbReference type="Proteomes" id="UP000730481"/>
    </source>
</evidence>
<feature type="repeat" description="ANK" evidence="3">
    <location>
        <begin position="517"/>
        <end position="552"/>
    </location>
</feature>